<reference evidence="3 4" key="1">
    <citation type="submission" date="2021-03" db="EMBL/GenBank/DDBJ databases">
        <title>Genomic Encyclopedia of Type Strains, Phase IV (KMG-IV): sequencing the most valuable type-strain genomes for metagenomic binning, comparative biology and taxonomic classification.</title>
        <authorList>
            <person name="Goeker M."/>
        </authorList>
    </citation>
    <scope>NUCLEOTIDE SEQUENCE [LARGE SCALE GENOMIC DNA]</scope>
    <source>
        <strain evidence="3 4">DSM 26048</strain>
    </source>
</reference>
<dbReference type="InterPro" id="IPR008928">
    <property type="entry name" value="6-hairpin_glycosidase_sf"/>
</dbReference>
<dbReference type="EMBL" id="JAGGLB010000004">
    <property type="protein sequence ID" value="MBP1990185.1"/>
    <property type="molecule type" value="Genomic_DNA"/>
</dbReference>
<evidence type="ECO:0000259" key="2">
    <source>
        <dbReference type="Pfam" id="PF17390"/>
    </source>
</evidence>
<dbReference type="PANTHER" id="PTHR34987">
    <property type="entry name" value="C, PUTATIVE (AFU_ORTHOLOGUE AFUA_3G02880)-RELATED"/>
    <property type="match status" value="1"/>
</dbReference>
<dbReference type="Gene3D" id="1.50.10.10">
    <property type="match status" value="1"/>
</dbReference>
<gene>
    <name evidence="3" type="ORF">J2Z66_001783</name>
</gene>
<comment type="caution">
    <text evidence="3">The sequence shown here is derived from an EMBL/GenBank/DDBJ whole genome shotgun (WGS) entry which is preliminary data.</text>
</comment>
<sequence length="568" mass="63061">MSNTTGRTRDPRVREFVIPSRIVWTSDNDGKSAVENAAGLLEERDGQSTLQSENPCVLRHMGSPASILLDFGKELHGGVQIATWFMGGNERTAKLRVRFGESAMEAMSDIGGERNATNDHAIRDQIIDVSFLGATEIGNTGFRFVRIDLMEENSFIELKSVRAVFLYRDLAYKGSFRSSDPLLDQIWDTGAYTVHLNMQDYLWDGIKRDRLVWIGDMHPETSTLQAVFGGHEIVPASLDFIRDRTPLPGWMSFPSYSVWWLIIHYDWYMQNGDLAYLEEQRDYLTGLLNLIAEQIKEDGTNEAPSPFLDWPSSDNPEGVQAGIHALFTLAMQRGAELCSLLGDEIAADRCRRTENKLRRHMPHHAGSKQAAALLALAGLWSAEEANEQVIAVGGSQGVSTFFGYYMLEARAKAGDIQGSLDCIREFWGAMLELGATTFWEDFDLSWTKDAARIDELTPEGKIDVHGTYGNYCYKGYRHSLCHGWASGPTAWLTRHVLGVEIVEAGCKVMRVEPNLGDLAWAEGEYPTPLGVIHVRHSKAEDGSVHSEIKAPSGITVIAPGSAELLTVG</sequence>
<evidence type="ECO:0000313" key="4">
    <source>
        <dbReference type="Proteomes" id="UP001519287"/>
    </source>
</evidence>
<dbReference type="InterPro" id="IPR035398">
    <property type="entry name" value="Bac_rhamnosid_C"/>
</dbReference>
<dbReference type="Pfam" id="PF17390">
    <property type="entry name" value="Bac_rhamnosid_C"/>
    <property type="match status" value="1"/>
</dbReference>
<organism evidence="3 4">
    <name type="scientific">Paenibacillus eucommiae</name>
    <dbReference type="NCBI Taxonomy" id="1355755"/>
    <lineage>
        <taxon>Bacteria</taxon>
        <taxon>Bacillati</taxon>
        <taxon>Bacillota</taxon>
        <taxon>Bacilli</taxon>
        <taxon>Bacillales</taxon>
        <taxon>Paenibacillaceae</taxon>
        <taxon>Paenibacillus</taxon>
    </lineage>
</organism>
<dbReference type="RefSeq" id="WP_209970977.1">
    <property type="nucleotide sequence ID" value="NZ_JAGGLB010000004.1"/>
</dbReference>
<feature type="domain" description="Alpha-L-rhamnosidase six-hairpin glycosidase" evidence="1">
    <location>
        <begin position="173"/>
        <end position="358"/>
    </location>
</feature>
<protein>
    <recommendedName>
        <fullName evidence="5">Alpha-L-rhamnosidase</fullName>
    </recommendedName>
</protein>
<dbReference type="InterPro" id="IPR012341">
    <property type="entry name" value="6hp_glycosidase-like_sf"/>
</dbReference>
<dbReference type="SUPFAM" id="SSF48208">
    <property type="entry name" value="Six-hairpin glycosidases"/>
    <property type="match status" value="1"/>
</dbReference>
<accession>A0ABS4IRL7</accession>
<dbReference type="Pfam" id="PF17389">
    <property type="entry name" value="Bac_rhamnosid6H"/>
    <property type="match status" value="1"/>
</dbReference>
<dbReference type="PANTHER" id="PTHR34987:SF6">
    <property type="entry name" value="ALPHA-L-RHAMNOSIDASE SIX-HAIRPIN GLYCOSIDASE DOMAIN-CONTAINING PROTEIN"/>
    <property type="match status" value="1"/>
</dbReference>
<evidence type="ECO:0000259" key="1">
    <source>
        <dbReference type="Pfam" id="PF17389"/>
    </source>
</evidence>
<evidence type="ECO:0000313" key="3">
    <source>
        <dbReference type="EMBL" id="MBP1990185.1"/>
    </source>
</evidence>
<keyword evidence="4" id="KW-1185">Reference proteome</keyword>
<name>A0ABS4IRL7_9BACL</name>
<dbReference type="Gene3D" id="2.60.420.10">
    <property type="entry name" value="Maltose phosphorylase, domain 3"/>
    <property type="match status" value="1"/>
</dbReference>
<evidence type="ECO:0008006" key="5">
    <source>
        <dbReference type="Google" id="ProtNLM"/>
    </source>
</evidence>
<proteinExistence type="predicted"/>
<dbReference type="InterPro" id="IPR035396">
    <property type="entry name" value="Bac_rhamnosid6H"/>
</dbReference>
<feature type="domain" description="Alpha-L-rhamnosidase C-terminal" evidence="2">
    <location>
        <begin position="498"/>
        <end position="555"/>
    </location>
</feature>
<dbReference type="Proteomes" id="UP001519287">
    <property type="component" value="Unassembled WGS sequence"/>
</dbReference>